<reference evidence="1 2" key="1">
    <citation type="submission" date="2015-05" db="EMBL/GenBank/DDBJ databases">
        <title>Complete genome sequence of Corynebacterium epidermidicanis DSM 45586, isolated from the skin of a dog suffering from pruritus.</title>
        <authorList>
            <person name="Ruckert C."/>
            <person name="Albersmeier A."/>
            <person name="Winkler A."/>
            <person name="Tauch A."/>
        </authorList>
    </citation>
    <scope>NUCLEOTIDE SEQUENCE [LARGE SCALE GENOMIC DNA]</scope>
    <source>
        <strain evidence="1 2">DSM 45586</strain>
    </source>
</reference>
<dbReference type="STRING" id="1050174.CEPID_10630"/>
<dbReference type="OrthoDB" id="4411836at2"/>
<name>A0A0G3GTS8_9CORY</name>
<gene>
    <name evidence="1" type="ORF">CEPID_10630</name>
</gene>
<dbReference type="EMBL" id="CP011541">
    <property type="protein sequence ID" value="AKK03955.1"/>
    <property type="molecule type" value="Genomic_DNA"/>
</dbReference>
<dbReference type="Proteomes" id="UP000035368">
    <property type="component" value="Chromosome"/>
</dbReference>
<evidence type="ECO:0000313" key="2">
    <source>
        <dbReference type="Proteomes" id="UP000035368"/>
    </source>
</evidence>
<protein>
    <submittedName>
        <fullName evidence="1">Uncharacterized protein</fullName>
    </submittedName>
</protein>
<dbReference type="PATRIC" id="fig|1050174.4.peg.2140"/>
<keyword evidence="2" id="KW-1185">Reference proteome</keyword>
<dbReference type="AlphaFoldDB" id="A0A0G3GTS8"/>
<proteinExistence type="predicted"/>
<dbReference type="KEGG" id="cei:CEPID_10630"/>
<sequence>MNFTTDYALPFPLGGTLQEAVESCVDCQQPAEDELEAWIDIPNRDNDEEYSLVVCRIEDNKCVTVALTDIYRDTFLGICLDPRKITDEEVVAELEKQGINVLVQFGEIILPEHLITIILNETITWWDPEYWGEDGFRHETIAP</sequence>
<organism evidence="1 2">
    <name type="scientific">Corynebacterium epidermidicanis</name>
    <dbReference type="NCBI Taxonomy" id="1050174"/>
    <lineage>
        <taxon>Bacteria</taxon>
        <taxon>Bacillati</taxon>
        <taxon>Actinomycetota</taxon>
        <taxon>Actinomycetes</taxon>
        <taxon>Mycobacteriales</taxon>
        <taxon>Corynebacteriaceae</taxon>
        <taxon>Corynebacterium</taxon>
    </lineage>
</organism>
<dbReference type="RefSeq" id="WP_047240880.1">
    <property type="nucleotide sequence ID" value="NZ_CP011541.1"/>
</dbReference>
<accession>A0A0G3GTS8</accession>
<evidence type="ECO:0000313" key="1">
    <source>
        <dbReference type="EMBL" id="AKK03955.1"/>
    </source>
</evidence>